<sequence length="327" mass="36745">MCTSLTLTTKSKEHFLARTMDFGFQLEGRPVYIPRNYTWKQQADAEQKTIFGFVGTGRNLGEYFLADGVNEQGLAVAELYFLNEAKYSSEIKKNKINLAPHEFIMWLLGSITDISELREKIASINLVDEAVPVLGFVPPLHFIVTDKTGETVVIESDSGELVIKENPVGVMTNSPEFGWHLKNLNNYLSLQPNNFPTKKIDAFEVAPFGQGSGTYGLPGGYTSPERFVRTAYLRSLTDSGSTLDEALNAITKILDNVTIPKGVNIKNDGSVDYTQYRSIFDVTEGTYYFNPYENQEVFKLTLNEELLSKKEPVEFEYSEAFKTTNLN</sequence>
<organism evidence="4 5">
    <name type="scientific">Enterococcus raffinosus</name>
    <dbReference type="NCBI Taxonomy" id="71452"/>
    <lineage>
        <taxon>Bacteria</taxon>
        <taxon>Bacillati</taxon>
        <taxon>Bacillota</taxon>
        <taxon>Bacilli</taxon>
        <taxon>Lactobacillales</taxon>
        <taxon>Enterococcaceae</taxon>
        <taxon>Enterococcus</taxon>
    </lineage>
</organism>
<comment type="caution">
    <text evidence="4">The sequence shown here is derived from an EMBL/GenBank/DDBJ whole genome shotgun (WGS) entry which is preliminary data.</text>
</comment>
<evidence type="ECO:0000313" key="4">
    <source>
        <dbReference type="EMBL" id="MDT2539305.1"/>
    </source>
</evidence>
<evidence type="ECO:0000313" key="5">
    <source>
        <dbReference type="Proteomes" id="UP001249240"/>
    </source>
</evidence>
<evidence type="ECO:0000256" key="1">
    <source>
        <dbReference type="ARBA" id="ARBA00006625"/>
    </source>
</evidence>
<reference evidence="4" key="1">
    <citation type="submission" date="2023-03" db="EMBL/GenBank/DDBJ databases">
        <authorList>
            <person name="Shen W."/>
            <person name="Cai J."/>
        </authorList>
    </citation>
    <scope>NUCLEOTIDE SEQUENCE</scope>
    <source>
        <strain evidence="4">B646-2</strain>
    </source>
</reference>
<dbReference type="Proteomes" id="UP001249240">
    <property type="component" value="Unassembled WGS sequence"/>
</dbReference>
<dbReference type="InterPro" id="IPR029055">
    <property type="entry name" value="Ntn_hydrolases_N"/>
</dbReference>
<protein>
    <submittedName>
        <fullName evidence="4">Choloylglycine hydrolase family protein</fullName>
    </submittedName>
</protein>
<dbReference type="InterPro" id="IPR029132">
    <property type="entry name" value="CBAH/NAAA_C"/>
</dbReference>
<evidence type="ECO:0000256" key="2">
    <source>
        <dbReference type="ARBA" id="ARBA00022801"/>
    </source>
</evidence>
<dbReference type="PANTHER" id="PTHR35527">
    <property type="entry name" value="CHOLOYLGLYCINE HYDROLASE"/>
    <property type="match status" value="1"/>
</dbReference>
<name>A0AAW8T2Y5_9ENTE</name>
<dbReference type="GO" id="GO:0016787">
    <property type="term" value="F:hydrolase activity"/>
    <property type="evidence" value="ECO:0007669"/>
    <property type="project" value="UniProtKB-KW"/>
</dbReference>
<dbReference type="PANTHER" id="PTHR35527:SF2">
    <property type="entry name" value="HYDROLASE"/>
    <property type="match status" value="1"/>
</dbReference>
<dbReference type="RefSeq" id="WP_010743401.1">
    <property type="nucleotide sequence ID" value="NZ_BAAAXM010000027.1"/>
</dbReference>
<keyword evidence="2 4" id="KW-0378">Hydrolase</keyword>
<dbReference type="EMBL" id="JARPXM010000016">
    <property type="protein sequence ID" value="MDT2539305.1"/>
    <property type="molecule type" value="Genomic_DNA"/>
</dbReference>
<dbReference type="SUPFAM" id="SSF56235">
    <property type="entry name" value="N-terminal nucleophile aminohydrolases (Ntn hydrolases)"/>
    <property type="match status" value="1"/>
</dbReference>
<dbReference type="Pfam" id="PF02275">
    <property type="entry name" value="CBAH"/>
    <property type="match status" value="1"/>
</dbReference>
<dbReference type="InterPro" id="IPR052193">
    <property type="entry name" value="Peptidase_C59"/>
</dbReference>
<dbReference type="CDD" id="cd00542">
    <property type="entry name" value="Ntn_PVA"/>
    <property type="match status" value="1"/>
</dbReference>
<proteinExistence type="inferred from homology"/>
<evidence type="ECO:0000259" key="3">
    <source>
        <dbReference type="Pfam" id="PF02275"/>
    </source>
</evidence>
<dbReference type="AlphaFoldDB" id="A0AAW8T2Y5"/>
<gene>
    <name evidence="4" type="ORF">P7D78_14310</name>
</gene>
<accession>A0AAW8T2Y5</accession>
<dbReference type="Gene3D" id="3.60.60.10">
    <property type="entry name" value="Penicillin V Acylase, Chain A"/>
    <property type="match status" value="1"/>
</dbReference>
<comment type="similarity">
    <text evidence="1">Belongs to the peptidase C59 family.</text>
</comment>
<feature type="domain" description="Choloylglycine hydrolase/NAAA C-terminal" evidence="3">
    <location>
        <begin position="2"/>
        <end position="313"/>
    </location>
</feature>